<sequence length="360" mass="38545">MPFEAGERIIAHSTIMMSQITSSRTEPAAVHAALDLGTNNCRLLVATPGGPDGFRVLDSYSRIVRLGEGLGATGALSPAAMDRALNALAVCQGKLARRPLRSARAVATEACRRASNGAAFLQRAEEALGLPIEVITPREEAALAMESCAPLLRWGDRRALLFDIGGGSTEIAWIRAPQEPDDLPSLIGYMSVPVGVVTVSEQAGRFCNTPDGFSALVEELASRLEPFDEVHRIRQEMRAGGVRLMGTSGTVTTLAGIVLDLPRYSRPRVDGQVLHCCDADAALKWLQDTGRKGMAAHPCIGSERADFVLPGCAIFAAIRRTWPTASLTVCDRGLREGMLLRMMRGNRGQPARRDAAFASA</sequence>
<dbReference type="RefSeq" id="WP_377045598.1">
    <property type="nucleotide sequence ID" value="NZ_JBHLUN010000011.1"/>
</dbReference>
<keyword evidence="3" id="KW-1185">Reference proteome</keyword>
<proteinExistence type="predicted"/>
<dbReference type="InterPro" id="IPR043129">
    <property type="entry name" value="ATPase_NBD"/>
</dbReference>
<dbReference type="CDD" id="cd24054">
    <property type="entry name" value="ASKHA_NBD_AaPPX-GppA_MtPPX2-like"/>
    <property type="match status" value="1"/>
</dbReference>
<dbReference type="Gene3D" id="3.30.420.150">
    <property type="entry name" value="Exopolyphosphatase. Domain 2"/>
    <property type="match status" value="1"/>
</dbReference>
<evidence type="ECO:0000313" key="2">
    <source>
        <dbReference type="EMBL" id="MFC0409846.1"/>
    </source>
</evidence>
<dbReference type="Gene3D" id="3.30.420.40">
    <property type="match status" value="1"/>
</dbReference>
<gene>
    <name evidence="2" type="ORF">ACFFGY_16460</name>
</gene>
<dbReference type="Pfam" id="PF02541">
    <property type="entry name" value="Ppx-GppA"/>
    <property type="match status" value="1"/>
</dbReference>
<dbReference type="Proteomes" id="UP001589865">
    <property type="component" value="Unassembled WGS sequence"/>
</dbReference>
<feature type="domain" description="Ppx/GppA phosphatase N-terminal" evidence="1">
    <location>
        <begin position="54"/>
        <end position="343"/>
    </location>
</feature>
<evidence type="ECO:0000259" key="1">
    <source>
        <dbReference type="Pfam" id="PF02541"/>
    </source>
</evidence>
<dbReference type="SUPFAM" id="SSF53067">
    <property type="entry name" value="Actin-like ATPase domain"/>
    <property type="match status" value="2"/>
</dbReference>
<accession>A0ABV6JZV1</accession>
<dbReference type="EMBL" id="JBHLUN010000011">
    <property type="protein sequence ID" value="MFC0409846.1"/>
    <property type="molecule type" value="Genomic_DNA"/>
</dbReference>
<comment type="caution">
    <text evidence="2">The sequence shown here is derived from an EMBL/GenBank/DDBJ whole genome shotgun (WGS) entry which is preliminary data.</text>
</comment>
<dbReference type="PANTHER" id="PTHR30005:SF0">
    <property type="entry name" value="RETROGRADE REGULATION PROTEIN 2"/>
    <property type="match status" value="1"/>
</dbReference>
<organism evidence="2 3">
    <name type="scientific">Roseomonas elaeocarpi</name>
    <dbReference type="NCBI Taxonomy" id="907779"/>
    <lineage>
        <taxon>Bacteria</taxon>
        <taxon>Pseudomonadati</taxon>
        <taxon>Pseudomonadota</taxon>
        <taxon>Alphaproteobacteria</taxon>
        <taxon>Acetobacterales</taxon>
        <taxon>Roseomonadaceae</taxon>
        <taxon>Roseomonas</taxon>
    </lineage>
</organism>
<reference evidence="2 3" key="1">
    <citation type="submission" date="2024-09" db="EMBL/GenBank/DDBJ databases">
        <authorList>
            <person name="Sun Q."/>
            <person name="Mori K."/>
        </authorList>
    </citation>
    <scope>NUCLEOTIDE SEQUENCE [LARGE SCALE GENOMIC DNA]</scope>
    <source>
        <strain evidence="2 3">TBRC 5777</strain>
    </source>
</reference>
<dbReference type="PANTHER" id="PTHR30005">
    <property type="entry name" value="EXOPOLYPHOSPHATASE"/>
    <property type="match status" value="1"/>
</dbReference>
<dbReference type="InterPro" id="IPR003695">
    <property type="entry name" value="Ppx_GppA_N"/>
</dbReference>
<name>A0ABV6JZV1_9PROT</name>
<evidence type="ECO:0000313" key="3">
    <source>
        <dbReference type="Proteomes" id="UP001589865"/>
    </source>
</evidence>
<protein>
    <submittedName>
        <fullName evidence="2">Ppx/GppA phosphatase family protein</fullName>
    </submittedName>
</protein>
<dbReference type="InterPro" id="IPR050273">
    <property type="entry name" value="GppA/Ppx_hydrolase"/>
</dbReference>